<dbReference type="Pfam" id="PF03221">
    <property type="entry name" value="HTH_Tnp_Tc5"/>
    <property type="match status" value="1"/>
</dbReference>
<dbReference type="PANTHER" id="PTHR19303:SF73">
    <property type="entry name" value="PROTEIN PDC2"/>
    <property type="match status" value="1"/>
</dbReference>
<keyword evidence="1" id="KW-0238">DNA-binding</keyword>
<accession>A0A8J5MLQ2</accession>
<evidence type="ECO:0000313" key="5">
    <source>
        <dbReference type="Proteomes" id="UP000747542"/>
    </source>
</evidence>
<proteinExistence type="predicted"/>
<dbReference type="GO" id="GO:0005634">
    <property type="term" value="C:nucleus"/>
    <property type="evidence" value="ECO:0007669"/>
    <property type="project" value="TreeGrafter"/>
</dbReference>
<evidence type="ECO:0000256" key="1">
    <source>
        <dbReference type="ARBA" id="ARBA00023125"/>
    </source>
</evidence>
<keyword evidence="5" id="KW-1185">Reference proteome</keyword>
<dbReference type="InterPro" id="IPR050863">
    <property type="entry name" value="CenT-Element_Derived"/>
</dbReference>
<feature type="region of interest" description="Disordered" evidence="2">
    <location>
        <begin position="369"/>
        <end position="416"/>
    </location>
</feature>
<dbReference type="AlphaFoldDB" id="A0A8J5MLQ2"/>
<evidence type="ECO:0000313" key="4">
    <source>
        <dbReference type="EMBL" id="KAG7156021.1"/>
    </source>
</evidence>
<dbReference type="GO" id="GO:0003677">
    <property type="term" value="F:DNA binding"/>
    <property type="evidence" value="ECO:0007669"/>
    <property type="project" value="UniProtKB-KW"/>
</dbReference>
<feature type="domain" description="HTH CENPB-type" evidence="3">
    <location>
        <begin position="1"/>
        <end position="51"/>
    </location>
</feature>
<feature type="region of interest" description="Disordered" evidence="2">
    <location>
        <begin position="222"/>
        <end position="242"/>
    </location>
</feature>
<protein>
    <submittedName>
        <fullName evidence="4">Jerky protein-like 35</fullName>
    </submittedName>
</protein>
<dbReference type="Proteomes" id="UP000747542">
    <property type="component" value="Unassembled WGS sequence"/>
</dbReference>
<gene>
    <name evidence="4" type="primary">jrk-L35</name>
    <name evidence="4" type="ORF">Hamer_G012179</name>
</gene>
<comment type="caution">
    <text evidence="4">The sequence shown here is derived from an EMBL/GenBank/DDBJ whole genome shotgun (WGS) entry which is preliminary data.</text>
</comment>
<evidence type="ECO:0000256" key="2">
    <source>
        <dbReference type="SAM" id="MobiDB-lite"/>
    </source>
</evidence>
<name>A0A8J5MLQ2_HOMAM</name>
<dbReference type="PROSITE" id="PS51253">
    <property type="entry name" value="HTH_CENPB"/>
    <property type="match status" value="1"/>
</dbReference>
<organism evidence="4 5">
    <name type="scientific">Homarus americanus</name>
    <name type="common">American lobster</name>
    <dbReference type="NCBI Taxonomy" id="6706"/>
    <lineage>
        <taxon>Eukaryota</taxon>
        <taxon>Metazoa</taxon>
        <taxon>Ecdysozoa</taxon>
        <taxon>Arthropoda</taxon>
        <taxon>Crustacea</taxon>
        <taxon>Multicrustacea</taxon>
        <taxon>Malacostraca</taxon>
        <taxon>Eumalacostraca</taxon>
        <taxon>Eucarida</taxon>
        <taxon>Decapoda</taxon>
        <taxon>Pleocyemata</taxon>
        <taxon>Astacidea</taxon>
        <taxon>Nephropoidea</taxon>
        <taxon>Nephropidae</taxon>
        <taxon>Homarus</taxon>
    </lineage>
</organism>
<dbReference type="Gene3D" id="1.10.10.60">
    <property type="entry name" value="Homeodomain-like"/>
    <property type="match status" value="1"/>
</dbReference>
<dbReference type="InterPro" id="IPR006600">
    <property type="entry name" value="HTH_CenpB_DNA-bd_dom"/>
</dbReference>
<dbReference type="Pfam" id="PF03184">
    <property type="entry name" value="DDE_1"/>
    <property type="match status" value="1"/>
</dbReference>
<evidence type="ECO:0000259" key="3">
    <source>
        <dbReference type="PROSITE" id="PS51253"/>
    </source>
</evidence>
<sequence length="416" mass="47112">MIRQARRNMAYACELYATVSRKMGIAEPKPFNASSGWLHRFKKRNNITNINIGGEEASADRVAARDFPPFLRELQKERITVLFTTNASGTCKPKLSVIHTARKPHAYKNMDMNKLNVHWLTARKAWMFSALSLSWFDDCFVPEVKKFCEQQNVPFNILLLLDNAPGHSPLLMDRHPNVKVVFLPPNTTSLIQPMDQELICNVKAAYSAKKFKLLNDSTNTKDELRKLGDTDSESKSDEGKEQELSIATIRHAWRHVLHGIPGERRSQPVTVALDLAREAAHSITAEGFSETTNEDILEVIRDPEMTADEMLEDDHVSEEEDVKLKLFLSNDNDRYEIFHTRLVQAMEPYIKVYQDNINTSRQKSITEFFARNPPQPARASDSDSEGDFEGFVREALTTVTDSDGDAPSNGDSPEGQ</sequence>
<dbReference type="InterPro" id="IPR004875">
    <property type="entry name" value="DDE_SF_endonuclease_dom"/>
</dbReference>
<dbReference type="PANTHER" id="PTHR19303">
    <property type="entry name" value="TRANSPOSON"/>
    <property type="match status" value="1"/>
</dbReference>
<reference evidence="4" key="1">
    <citation type="journal article" date="2021" name="Sci. Adv.">
        <title>The American lobster genome reveals insights on longevity, neural, and immune adaptations.</title>
        <authorList>
            <person name="Polinski J.M."/>
            <person name="Zimin A.V."/>
            <person name="Clark K.F."/>
            <person name="Kohn A.B."/>
            <person name="Sadowski N."/>
            <person name="Timp W."/>
            <person name="Ptitsyn A."/>
            <person name="Khanna P."/>
            <person name="Romanova D.Y."/>
            <person name="Williams P."/>
            <person name="Greenwood S.J."/>
            <person name="Moroz L.L."/>
            <person name="Walt D.R."/>
            <person name="Bodnar A.G."/>
        </authorList>
    </citation>
    <scope>NUCLEOTIDE SEQUENCE</scope>
    <source>
        <strain evidence="4">GMGI-L3</strain>
    </source>
</reference>
<dbReference type="EMBL" id="JAHLQT010040257">
    <property type="protein sequence ID" value="KAG7156021.1"/>
    <property type="molecule type" value="Genomic_DNA"/>
</dbReference>